<sequence length="639" mass="68192">MALHNLLGPSPVETFLSDSFAQYWANEIDTLALAPQTRHICAYGDFPNTTGIDPNHDIVVVLNGTSSGVCPPDLDWILPGRAGLVIADAVSAAFTRRIDYDRIDVLCWSWQKALGGEGGHGMIALSPRAQARLKAGGLKPIARLLRLHNADGFVNEAFFGGRTISTPSMFAVEDIHSALDWAEACGGLPALLNRVADNYAVMADWVDSTPWIDWVCTDPAARSACSITLRLVTEQLSAGDSEDDGKIAGRMTRLLEAEGAALDIWSYGDAPPGFRIWAGPTVESDDLSILCEWLAWAYSEASQGSLPPEASLVRRGCFPSSKARAVQPSCLVTAAPESPSPQTLADCYDAILFDAMGVLIEENDALSGAADILAQLNMSSQPYYIVTNISSGSDETIFARLRGAGLPIPAVDRIVSAGGVARRRVLEELAAGRLVSYVGSAHGADDIFGKYPNLQCADTAKTFDTLVVLDDEGFDFKRAADNILSTFQRRLIETGEMPRIITANADMIYPAKNGSVIFGPSIIGAMLQAGLAPFGAPPISVELMGKPGRAIFDECITRAGTDRLLMVGDQIDTDIKGAKAVGLDALLVSTGLNNRGELRRGENSAPDYVAKHLHEIFDGSLSPHVSSTTSSSSNDRYGD</sequence>
<dbReference type="Gene3D" id="3.40.50.1000">
    <property type="entry name" value="HAD superfamily/HAD-like"/>
    <property type="match status" value="2"/>
</dbReference>
<accession>A0ABW4WF71</accession>
<evidence type="ECO:0000313" key="4">
    <source>
        <dbReference type="Proteomes" id="UP001597349"/>
    </source>
</evidence>
<dbReference type="InterPro" id="IPR023214">
    <property type="entry name" value="HAD_sf"/>
</dbReference>
<dbReference type="EMBL" id="JBHUGY010000027">
    <property type="protein sequence ID" value="MFD2054811.1"/>
    <property type="molecule type" value="Genomic_DNA"/>
</dbReference>
<dbReference type="InterPro" id="IPR006357">
    <property type="entry name" value="HAD-SF_hydro_IIA"/>
</dbReference>
<dbReference type="SUPFAM" id="SSF53383">
    <property type="entry name" value="PLP-dependent transferases"/>
    <property type="match status" value="1"/>
</dbReference>
<dbReference type="NCBIfam" id="TIGR01549">
    <property type="entry name" value="HAD-SF-IA-v1"/>
    <property type="match status" value="1"/>
</dbReference>
<dbReference type="Pfam" id="PF13242">
    <property type="entry name" value="Hydrolase_like"/>
    <property type="match status" value="1"/>
</dbReference>
<evidence type="ECO:0000256" key="2">
    <source>
        <dbReference type="ARBA" id="ARBA00022898"/>
    </source>
</evidence>
<gene>
    <name evidence="3" type="ORF">ACFSQT_17485</name>
</gene>
<dbReference type="InterPro" id="IPR015421">
    <property type="entry name" value="PyrdxlP-dep_Trfase_major"/>
</dbReference>
<dbReference type="InterPro" id="IPR015424">
    <property type="entry name" value="PyrdxlP-dep_Trfase"/>
</dbReference>
<dbReference type="InterPro" id="IPR015422">
    <property type="entry name" value="PyrdxlP-dep_Trfase_small"/>
</dbReference>
<name>A0ABW4WF71_9HYPH</name>
<keyword evidence="2" id="KW-0663">Pyridoxal phosphate</keyword>
<dbReference type="Gene3D" id="3.40.640.10">
    <property type="entry name" value="Type I PLP-dependent aspartate aminotransferase-like (Major domain)"/>
    <property type="match status" value="1"/>
</dbReference>
<keyword evidence="4" id="KW-1185">Reference proteome</keyword>
<comment type="cofactor">
    <cofactor evidence="1">
        <name>pyridoxal 5'-phosphate</name>
        <dbReference type="ChEBI" id="CHEBI:597326"/>
    </cofactor>
</comment>
<dbReference type="Proteomes" id="UP001597349">
    <property type="component" value="Unassembled WGS sequence"/>
</dbReference>
<organism evidence="3 4">
    <name type="scientific">Mesorhizobium calcicola</name>
    <dbReference type="NCBI Taxonomy" id="1300310"/>
    <lineage>
        <taxon>Bacteria</taxon>
        <taxon>Pseudomonadati</taxon>
        <taxon>Pseudomonadota</taxon>
        <taxon>Alphaproteobacteria</taxon>
        <taxon>Hyphomicrobiales</taxon>
        <taxon>Phyllobacteriaceae</taxon>
        <taxon>Mesorhizobium</taxon>
    </lineage>
</organism>
<protein>
    <submittedName>
        <fullName evidence="3">HAD-IA family hydrolase</fullName>
    </submittedName>
</protein>
<dbReference type="RefSeq" id="WP_379020684.1">
    <property type="nucleotide sequence ID" value="NZ_JBHUGY010000027.1"/>
</dbReference>
<dbReference type="GO" id="GO:0016787">
    <property type="term" value="F:hydrolase activity"/>
    <property type="evidence" value="ECO:0007669"/>
    <property type="project" value="UniProtKB-KW"/>
</dbReference>
<dbReference type="SUPFAM" id="SSF56784">
    <property type="entry name" value="HAD-like"/>
    <property type="match status" value="1"/>
</dbReference>
<keyword evidence="3" id="KW-0378">Hydrolase</keyword>
<dbReference type="PANTHER" id="PTHR21152:SF40">
    <property type="entry name" value="ALANINE--GLYOXYLATE AMINOTRANSFERASE"/>
    <property type="match status" value="1"/>
</dbReference>
<reference evidence="4" key="1">
    <citation type="journal article" date="2019" name="Int. J. Syst. Evol. Microbiol.">
        <title>The Global Catalogue of Microorganisms (GCM) 10K type strain sequencing project: providing services to taxonomists for standard genome sequencing and annotation.</title>
        <authorList>
            <consortium name="The Broad Institute Genomics Platform"/>
            <consortium name="The Broad Institute Genome Sequencing Center for Infectious Disease"/>
            <person name="Wu L."/>
            <person name="Ma J."/>
        </authorList>
    </citation>
    <scope>NUCLEOTIDE SEQUENCE [LARGE SCALE GENOMIC DNA]</scope>
    <source>
        <strain evidence="4">CGMCC 1.16226</strain>
    </source>
</reference>
<evidence type="ECO:0000256" key="1">
    <source>
        <dbReference type="ARBA" id="ARBA00001933"/>
    </source>
</evidence>
<dbReference type="Pfam" id="PF13344">
    <property type="entry name" value="Hydrolase_6"/>
    <property type="match status" value="1"/>
</dbReference>
<comment type="caution">
    <text evidence="3">The sequence shown here is derived from an EMBL/GenBank/DDBJ whole genome shotgun (WGS) entry which is preliminary data.</text>
</comment>
<dbReference type="Gene3D" id="3.90.1150.10">
    <property type="entry name" value="Aspartate Aminotransferase, domain 1"/>
    <property type="match status" value="1"/>
</dbReference>
<dbReference type="InterPro" id="IPR036412">
    <property type="entry name" value="HAD-like_sf"/>
</dbReference>
<dbReference type="InterPro" id="IPR006439">
    <property type="entry name" value="HAD-SF_hydro_IA"/>
</dbReference>
<evidence type="ECO:0000313" key="3">
    <source>
        <dbReference type="EMBL" id="MFD2054811.1"/>
    </source>
</evidence>
<proteinExistence type="predicted"/>
<dbReference type="PANTHER" id="PTHR21152">
    <property type="entry name" value="AMINOTRANSFERASE CLASS V"/>
    <property type="match status" value="1"/>
</dbReference>